<dbReference type="EMBL" id="MT141557">
    <property type="protein sequence ID" value="QJA66546.1"/>
    <property type="molecule type" value="Genomic_DNA"/>
</dbReference>
<dbReference type="AlphaFoldDB" id="A0A6M3J9P5"/>
<accession>A0A6M3J9P5</accession>
<reference evidence="1" key="1">
    <citation type="submission" date="2020-03" db="EMBL/GenBank/DDBJ databases">
        <title>The deep terrestrial virosphere.</title>
        <authorList>
            <person name="Holmfeldt K."/>
            <person name="Nilsson E."/>
            <person name="Simone D."/>
            <person name="Lopez-Fernandez M."/>
            <person name="Wu X."/>
            <person name="de Brujin I."/>
            <person name="Lundin D."/>
            <person name="Andersson A."/>
            <person name="Bertilsson S."/>
            <person name="Dopson M."/>
        </authorList>
    </citation>
    <scope>NUCLEOTIDE SEQUENCE</scope>
    <source>
        <strain evidence="1">MM415B00342</strain>
    </source>
</reference>
<sequence length="88" mass="9174">MTFSSTLADREIFGTRWVTWGTFDSTGETGGNIDTGLGLVESFMAVYTGSSAATAPITVDESFPLTGSAVTIICDTSGAGIWFAVGYM</sequence>
<evidence type="ECO:0000313" key="1">
    <source>
        <dbReference type="EMBL" id="QJA66546.1"/>
    </source>
</evidence>
<gene>
    <name evidence="1" type="ORF">MM415B00342_0008</name>
</gene>
<organism evidence="1">
    <name type="scientific">viral metagenome</name>
    <dbReference type="NCBI Taxonomy" id="1070528"/>
    <lineage>
        <taxon>unclassified sequences</taxon>
        <taxon>metagenomes</taxon>
        <taxon>organismal metagenomes</taxon>
    </lineage>
</organism>
<evidence type="ECO:0008006" key="2">
    <source>
        <dbReference type="Google" id="ProtNLM"/>
    </source>
</evidence>
<proteinExistence type="predicted"/>
<protein>
    <recommendedName>
        <fullName evidence="2">Tail protein</fullName>
    </recommendedName>
</protein>
<name>A0A6M3J9P5_9ZZZZ</name>